<evidence type="ECO:0000313" key="2">
    <source>
        <dbReference type="EMBL" id="KAF4505795.1"/>
    </source>
</evidence>
<accession>A0A8H4PP06</accession>
<feature type="compositionally biased region" description="Polar residues" evidence="1">
    <location>
        <begin position="95"/>
        <end position="109"/>
    </location>
</feature>
<organism evidence="2 3">
    <name type="scientific">Ophiocordyceps sinensis</name>
    <dbReference type="NCBI Taxonomy" id="72228"/>
    <lineage>
        <taxon>Eukaryota</taxon>
        <taxon>Fungi</taxon>
        <taxon>Dikarya</taxon>
        <taxon>Ascomycota</taxon>
        <taxon>Pezizomycotina</taxon>
        <taxon>Sordariomycetes</taxon>
        <taxon>Hypocreomycetidae</taxon>
        <taxon>Hypocreales</taxon>
        <taxon>Ophiocordycipitaceae</taxon>
        <taxon>Ophiocordyceps</taxon>
    </lineage>
</organism>
<feature type="compositionally biased region" description="Low complexity" evidence="1">
    <location>
        <begin position="83"/>
        <end position="94"/>
    </location>
</feature>
<feature type="region of interest" description="Disordered" evidence="1">
    <location>
        <begin position="74"/>
        <end position="117"/>
    </location>
</feature>
<dbReference type="OrthoDB" id="5237031at2759"/>
<sequence>MRRTLTGSGTTQVHYRHGRNEKKKLRPRCLASWESSQPRNPDDYADKYECPQVFCFDGKTLLLQIHANTPGEIRAENSVDLGPSSSQQHAPSSQDVSSRSHQGGQCSRKQGSDVGNFFKKVEKNLVDKAISPSR</sequence>
<comment type="caution">
    <text evidence="2">The sequence shown here is derived from an EMBL/GenBank/DDBJ whole genome shotgun (WGS) entry which is preliminary data.</text>
</comment>
<protein>
    <submittedName>
        <fullName evidence="2">Uncharacterized protein</fullName>
    </submittedName>
</protein>
<gene>
    <name evidence="2" type="ORF">G6O67_007708</name>
</gene>
<dbReference type="AlphaFoldDB" id="A0A8H4PP06"/>
<feature type="region of interest" description="Disordered" evidence="1">
    <location>
        <begin position="1"/>
        <end position="43"/>
    </location>
</feature>
<dbReference type="EMBL" id="JAAVMX010000008">
    <property type="protein sequence ID" value="KAF4505795.1"/>
    <property type="molecule type" value="Genomic_DNA"/>
</dbReference>
<name>A0A8H4PP06_9HYPO</name>
<feature type="compositionally biased region" description="Polar residues" evidence="1">
    <location>
        <begin position="1"/>
        <end position="13"/>
    </location>
</feature>
<evidence type="ECO:0000313" key="3">
    <source>
        <dbReference type="Proteomes" id="UP000557566"/>
    </source>
</evidence>
<dbReference type="Proteomes" id="UP000557566">
    <property type="component" value="Unassembled WGS sequence"/>
</dbReference>
<evidence type="ECO:0000256" key="1">
    <source>
        <dbReference type="SAM" id="MobiDB-lite"/>
    </source>
</evidence>
<feature type="compositionally biased region" description="Basic residues" evidence="1">
    <location>
        <begin position="14"/>
        <end position="27"/>
    </location>
</feature>
<proteinExistence type="predicted"/>
<keyword evidence="3" id="KW-1185">Reference proteome</keyword>
<reference evidence="2 3" key="1">
    <citation type="journal article" date="2020" name="Genome Biol. Evol.">
        <title>A new high-quality draft genome assembly of the Chinese cordyceps Ophiocordyceps sinensis.</title>
        <authorList>
            <person name="Shu R."/>
            <person name="Zhang J."/>
            <person name="Meng Q."/>
            <person name="Zhang H."/>
            <person name="Zhou G."/>
            <person name="Li M."/>
            <person name="Wu P."/>
            <person name="Zhao Y."/>
            <person name="Chen C."/>
            <person name="Qin Q."/>
        </authorList>
    </citation>
    <scope>NUCLEOTIDE SEQUENCE [LARGE SCALE GENOMIC DNA]</scope>
    <source>
        <strain evidence="2 3">IOZ07</strain>
    </source>
</reference>